<name>A0AAD8JS01_TARER</name>
<evidence type="ECO:0000313" key="1">
    <source>
        <dbReference type="EMBL" id="KAK1408576.1"/>
    </source>
</evidence>
<reference evidence="1" key="1">
    <citation type="journal article" date="2023" name="bioRxiv">
        <title>Improved chromosome-level genome assembly for marigold (Tagetes erecta).</title>
        <authorList>
            <person name="Jiang F."/>
            <person name="Yuan L."/>
            <person name="Wang S."/>
            <person name="Wang H."/>
            <person name="Xu D."/>
            <person name="Wang A."/>
            <person name="Fan W."/>
        </authorList>
    </citation>
    <scope>NUCLEOTIDE SEQUENCE</scope>
    <source>
        <strain evidence="1">WSJ</strain>
        <tissue evidence="1">Leaf</tissue>
    </source>
</reference>
<dbReference type="AlphaFoldDB" id="A0AAD8JS01"/>
<evidence type="ECO:0000313" key="2">
    <source>
        <dbReference type="Proteomes" id="UP001229421"/>
    </source>
</evidence>
<keyword evidence="2" id="KW-1185">Reference proteome</keyword>
<gene>
    <name evidence="1" type="ORF">QVD17_40467</name>
</gene>
<accession>A0AAD8JS01</accession>
<protein>
    <submittedName>
        <fullName evidence="1">Uncharacterized protein</fullName>
    </submittedName>
</protein>
<comment type="caution">
    <text evidence="1">The sequence shown here is derived from an EMBL/GenBank/DDBJ whole genome shotgun (WGS) entry which is preliminary data.</text>
</comment>
<dbReference type="Proteomes" id="UP001229421">
    <property type="component" value="Unassembled WGS sequence"/>
</dbReference>
<organism evidence="1 2">
    <name type="scientific">Tagetes erecta</name>
    <name type="common">African marigold</name>
    <dbReference type="NCBI Taxonomy" id="13708"/>
    <lineage>
        <taxon>Eukaryota</taxon>
        <taxon>Viridiplantae</taxon>
        <taxon>Streptophyta</taxon>
        <taxon>Embryophyta</taxon>
        <taxon>Tracheophyta</taxon>
        <taxon>Spermatophyta</taxon>
        <taxon>Magnoliopsida</taxon>
        <taxon>eudicotyledons</taxon>
        <taxon>Gunneridae</taxon>
        <taxon>Pentapetalae</taxon>
        <taxon>asterids</taxon>
        <taxon>campanulids</taxon>
        <taxon>Asterales</taxon>
        <taxon>Asteraceae</taxon>
        <taxon>Asteroideae</taxon>
        <taxon>Heliantheae alliance</taxon>
        <taxon>Tageteae</taxon>
        <taxon>Tagetes</taxon>
    </lineage>
</organism>
<sequence length="98" mass="11236">MVQSKRILMLQKETDKFRSDLEKQTKALGRDIEMMHDKYLASQAARTNFCNKLEREVSASKALRHAKMSYEAEVNGVDDYAALKYFAVSVGFVLLMLL</sequence>
<proteinExistence type="predicted"/>
<dbReference type="EMBL" id="JAUHHV010000011">
    <property type="protein sequence ID" value="KAK1408576.1"/>
    <property type="molecule type" value="Genomic_DNA"/>
</dbReference>